<dbReference type="Gene3D" id="3.90.1200.10">
    <property type="match status" value="1"/>
</dbReference>
<reference evidence="4" key="1">
    <citation type="journal article" date="2019" name="Int. J. Syst. Evol. Microbiol.">
        <title>The Global Catalogue of Microorganisms (GCM) 10K type strain sequencing project: providing services to taxonomists for standard genome sequencing and annotation.</title>
        <authorList>
            <consortium name="The Broad Institute Genomics Platform"/>
            <consortium name="The Broad Institute Genome Sequencing Center for Infectious Disease"/>
            <person name="Wu L."/>
            <person name="Ma J."/>
        </authorList>
    </citation>
    <scope>NUCLEOTIDE SEQUENCE [LARGE SCALE GENOMIC DNA]</scope>
    <source>
        <strain evidence="4">CCUG 56029</strain>
    </source>
</reference>
<accession>A0ABV8XI22</accession>
<feature type="domain" description="Aminoglycoside phosphotransferase" evidence="2">
    <location>
        <begin position="40"/>
        <end position="280"/>
    </location>
</feature>
<dbReference type="Proteomes" id="UP001595998">
    <property type="component" value="Unassembled WGS sequence"/>
</dbReference>
<evidence type="ECO:0000313" key="3">
    <source>
        <dbReference type="EMBL" id="MFC4425229.1"/>
    </source>
</evidence>
<dbReference type="RefSeq" id="WP_380036387.1">
    <property type="nucleotide sequence ID" value="NZ_JBHSEH010000004.1"/>
</dbReference>
<evidence type="ECO:0000259" key="2">
    <source>
        <dbReference type="Pfam" id="PF01636"/>
    </source>
</evidence>
<name>A0ABV8XI22_9DEIO</name>
<dbReference type="InterPro" id="IPR050249">
    <property type="entry name" value="Pseudomonas-type_ThrB"/>
</dbReference>
<protein>
    <submittedName>
        <fullName evidence="3">Phosphotransferase enzyme family protein</fullName>
    </submittedName>
</protein>
<dbReference type="PANTHER" id="PTHR21064:SF6">
    <property type="entry name" value="AMINOGLYCOSIDE PHOSPHOTRANSFERASE DOMAIN-CONTAINING PROTEIN"/>
    <property type="match status" value="1"/>
</dbReference>
<dbReference type="SUPFAM" id="SSF56112">
    <property type="entry name" value="Protein kinase-like (PK-like)"/>
    <property type="match status" value="1"/>
</dbReference>
<proteinExistence type="inferred from homology"/>
<sequence length="325" mass="35982">MPSPAPRRPARPVQEGELARLVLEHYGLPQAQVTLLREGDNHVFRVDVAPGDTYVLRLHTAGQHSARALHSELDWLDRLTGTAQLPVPRPVRSASGAWTVPLAFLEAESAPQLRCSVLSWLEGAPLPEGQEFTREQAEQAGQLLAQLHLQAERFQAFKGSERPCYDNAYFLTCAQQLQWNLASSVEARRLERLIESLTRLLQKLGPLADLPGGFGLIHADPHPGNFLQQERGLALIDFDRCGWGPFQLDLAHADLALDSAGRAALIAGYTRFRSLPPGHRELLKALRVLAVVENLSFLAQRPHELPFVLESLPVVESELVVLSDQ</sequence>
<gene>
    <name evidence="3" type="ORF">ACFOZ9_03320</name>
</gene>
<organism evidence="3 4">
    <name type="scientific">Deinococcus navajonensis</name>
    <dbReference type="NCBI Taxonomy" id="309884"/>
    <lineage>
        <taxon>Bacteria</taxon>
        <taxon>Thermotogati</taxon>
        <taxon>Deinococcota</taxon>
        <taxon>Deinococci</taxon>
        <taxon>Deinococcales</taxon>
        <taxon>Deinococcaceae</taxon>
        <taxon>Deinococcus</taxon>
    </lineage>
</organism>
<dbReference type="PANTHER" id="PTHR21064">
    <property type="entry name" value="AMINOGLYCOSIDE PHOSPHOTRANSFERASE DOMAIN-CONTAINING PROTEIN-RELATED"/>
    <property type="match status" value="1"/>
</dbReference>
<evidence type="ECO:0000313" key="4">
    <source>
        <dbReference type="Proteomes" id="UP001595998"/>
    </source>
</evidence>
<comment type="similarity">
    <text evidence="1">Belongs to the pseudomonas-type ThrB family.</text>
</comment>
<comment type="caution">
    <text evidence="3">The sequence shown here is derived from an EMBL/GenBank/DDBJ whole genome shotgun (WGS) entry which is preliminary data.</text>
</comment>
<dbReference type="InterPro" id="IPR011009">
    <property type="entry name" value="Kinase-like_dom_sf"/>
</dbReference>
<evidence type="ECO:0000256" key="1">
    <source>
        <dbReference type="ARBA" id="ARBA00038240"/>
    </source>
</evidence>
<dbReference type="Gene3D" id="3.30.200.20">
    <property type="entry name" value="Phosphorylase Kinase, domain 1"/>
    <property type="match status" value="1"/>
</dbReference>
<dbReference type="EMBL" id="JBHSEH010000004">
    <property type="protein sequence ID" value="MFC4425229.1"/>
    <property type="molecule type" value="Genomic_DNA"/>
</dbReference>
<keyword evidence="4" id="KW-1185">Reference proteome</keyword>
<dbReference type="Pfam" id="PF01636">
    <property type="entry name" value="APH"/>
    <property type="match status" value="1"/>
</dbReference>
<dbReference type="InterPro" id="IPR002575">
    <property type="entry name" value="Aminoglycoside_PTrfase"/>
</dbReference>